<dbReference type="AlphaFoldDB" id="F2BCX2"/>
<keyword evidence="3" id="KW-1185">Reference proteome</keyword>
<reference evidence="2 3" key="1">
    <citation type="submission" date="2011-02" db="EMBL/GenBank/DDBJ databases">
        <authorList>
            <person name="Muzny D."/>
            <person name="Qin X."/>
            <person name="Deng J."/>
            <person name="Jiang H."/>
            <person name="Liu Y."/>
            <person name="Qu J."/>
            <person name="Song X.-Z."/>
            <person name="Zhang L."/>
            <person name="Thornton R."/>
            <person name="Coyle M."/>
            <person name="Francisco L."/>
            <person name="Jackson L."/>
            <person name="Javaid M."/>
            <person name="Korchina V."/>
            <person name="Kovar C."/>
            <person name="Mata R."/>
            <person name="Mathew T."/>
            <person name="Ngo R."/>
            <person name="Nguyen L."/>
            <person name="Nguyen N."/>
            <person name="Okwuonu G."/>
            <person name="Ongeri F."/>
            <person name="Pham C."/>
            <person name="Simmons D."/>
            <person name="Wilczek-Boney K."/>
            <person name="Hale W."/>
            <person name="Jakkamsetti A."/>
            <person name="Pham P."/>
            <person name="Ruth R."/>
            <person name="San Lucas F."/>
            <person name="Warren J."/>
            <person name="Zhang J."/>
            <person name="Zhao Z."/>
            <person name="Zhou C."/>
            <person name="Zhu D."/>
            <person name="Lee S."/>
            <person name="Bess C."/>
            <person name="Blankenburg K."/>
            <person name="Forbes L."/>
            <person name="Fu Q."/>
            <person name="Gubbala S."/>
            <person name="Hirani K."/>
            <person name="Jayaseelan J.C."/>
            <person name="Lara F."/>
            <person name="Munidasa M."/>
            <person name="Palculict T."/>
            <person name="Patil S."/>
            <person name="Pu L.-L."/>
            <person name="Saada N."/>
            <person name="Tang L."/>
            <person name="Weissenberger G."/>
            <person name="Zhu Y."/>
            <person name="Hemphill L."/>
            <person name="Shang Y."/>
            <person name="Youmans B."/>
            <person name="Ayvaz T."/>
            <person name="Ross M."/>
            <person name="Santibanez J."/>
            <person name="Aqrawi P."/>
            <person name="Gross S."/>
            <person name="Joshi V."/>
            <person name="Fowler G."/>
            <person name="Nazareth L."/>
            <person name="Reid J."/>
            <person name="Worley K."/>
            <person name="Petrosino J."/>
            <person name="Highlander S."/>
            <person name="Gibbs R."/>
        </authorList>
    </citation>
    <scope>NUCLEOTIDE SEQUENCE [LARGE SCALE GENOMIC DNA]</scope>
    <source>
        <strain evidence="2 3">ATCC BAA-1200</strain>
    </source>
</reference>
<sequence>MLFRRPPVSSQTPTTKQNRVRGLLHTPYPNNETAFSDGLCR</sequence>
<feature type="region of interest" description="Disordered" evidence="1">
    <location>
        <begin position="1"/>
        <end position="41"/>
    </location>
</feature>
<proteinExistence type="predicted"/>
<evidence type="ECO:0000313" key="2">
    <source>
        <dbReference type="EMBL" id="EGF10721.1"/>
    </source>
</evidence>
<evidence type="ECO:0000256" key="1">
    <source>
        <dbReference type="SAM" id="MobiDB-lite"/>
    </source>
</evidence>
<protein>
    <submittedName>
        <fullName evidence="2">Uncharacterized protein</fullName>
    </submittedName>
</protein>
<organism evidence="2 3">
    <name type="scientific">Neisseria bacilliformis ATCC BAA-1200</name>
    <dbReference type="NCBI Taxonomy" id="888742"/>
    <lineage>
        <taxon>Bacteria</taxon>
        <taxon>Pseudomonadati</taxon>
        <taxon>Pseudomonadota</taxon>
        <taxon>Betaproteobacteria</taxon>
        <taxon>Neisseriales</taxon>
        <taxon>Neisseriaceae</taxon>
        <taxon>Neisseria</taxon>
    </lineage>
</organism>
<feature type="compositionally biased region" description="Polar residues" evidence="1">
    <location>
        <begin position="8"/>
        <end position="17"/>
    </location>
</feature>
<dbReference type="HOGENOM" id="CLU_3273172_0_0_4"/>
<evidence type="ECO:0000313" key="3">
    <source>
        <dbReference type="Proteomes" id="UP000004105"/>
    </source>
</evidence>
<accession>F2BCX2</accession>
<gene>
    <name evidence="2" type="ORF">HMPREF9123_1602</name>
</gene>
<comment type="caution">
    <text evidence="2">The sequence shown here is derived from an EMBL/GenBank/DDBJ whole genome shotgun (WGS) entry which is preliminary data.</text>
</comment>
<name>F2BCX2_9NEIS</name>
<dbReference type="Proteomes" id="UP000004105">
    <property type="component" value="Unassembled WGS sequence"/>
</dbReference>
<dbReference type="EMBL" id="AFAY01000031">
    <property type="protein sequence ID" value="EGF10721.1"/>
    <property type="molecule type" value="Genomic_DNA"/>
</dbReference>